<dbReference type="Proteomes" id="UP000799539">
    <property type="component" value="Unassembled WGS sequence"/>
</dbReference>
<keyword evidence="3" id="KW-1185">Reference proteome</keyword>
<sequence>MSRTGSSDIARHPIRRTTALQARERQRDKHLLKNTPKSFLVVTNPRLLSIPPLRYHLPPLHSLSTNKLSKDCVTMHLKVYVPLSWIRADTLGDKYRQLGYAILNDPVGEADPQLDDKHLIHVVMCNLTVGALAGQGTAKDGCPSRLDYTRSSEGRAFAIELAKWAEKHGVSNRARPTKEQGLNLVAKFIDLSFGPDVARELLKRLWTRLTVGRSSEANGLGLKAFLDAVVGDLCQNGDFTRARALPRGYDASDAAPLVAAAATPAAATPSAAPPAATPPATAAPLAAANAPPAATPPATAGATFAQVQHAVQHEETARNTALQHERNARNTALQHEKDARKAAVKLEEEQRKAALEQLWTKIQERSDREGKGFHAALGREANIRATEAAACRQQLAQDSAMHSRNLLKEVRERQKHQQELNGKIWKVAESTQHNIDEITNQLAPTIQAVRKLYGEFSKQKVREEFF</sequence>
<name>A0A6A6F2X7_9PEZI</name>
<evidence type="ECO:0000313" key="2">
    <source>
        <dbReference type="EMBL" id="KAF2208295.1"/>
    </source>
</evidence>
<gene>
    <name evidence="2" type="ORF">CERZMDRAFT_87856</name>
</gene>
<organism evidence="2 3">
    <name type="scientific">Cercospora zeae-maydis SCOH1-5</name>
    <dbReference type="NCBI Taxonomy" id="717836"/>
    <lineage>
        <taxon>Eukaryota</taxon>
        <taxon>Fungi</taxon>
        <taxon>Dikarya</taxon>
        <taxon>Ascomycota</taxon>
        <taxon>Pezizomycotina</taxon>
        <taxon>Dothideomycetes</taxon>
        <taxon>Dothideomycetidae</taxon>
        <taxon>Mycosphaerellales</taxon>
        <taxon>Mycosphaerellaceae</taxon>
        <taxon>Cercospora</taxon>
    </lineage>
</organism>
<proteinExistence type="predicted"/>
<reference evidence="2" key="1">
    <citation type="journal article" date="2020" name="Stud. Mycol.">
        <title>101 Dothideomycetes genomes: a test case for predicting lifestyles and emergence of pathogens.</title>
        <authorList>
            <person name="Haridas S."/>
            <person name="Albert R."/>
            <person name="Binder M."/>
            <person name="Bloem J."/>
            <person name="Labutti K."/>
            <person name="Salamov A."/>
            <person name="Andreopoulos B."/>
            <person name="Baker S."/>
            <person name="Barry K."/>
            <person name="Bills G."/>
            <person name="Bluhm B."/>
            <person name="Cannon C."/>
            <person name="Castanera R."/>
            <person name="Culley D."/>
            <person name="Daum C."/>
            <person name="Ezra D."/>
            <person name="Gonzalez J."/>
            <person name="Henrissat B."/>
            <person name="Kuo A."/>
            <person name="Liang C."/>
            <person name="Lipzen A."/>
            <person name="Lutzoni F."/>
            <person name="Magnuson J."/>
            <person name="Mondo S."/>
            <person name="Nolan M."/>
            <person name="Ohm R."/>
            <person name="Pangilinan J."/>
            <person name="Park H.-J."/>
            <person name="Ramirez L."/>
            <person name="Alfaro M."/>
            <person name="Sun H."/>
            <person name="Tritt A."/>
            <person name="Yoshinaga Y."/>
            <person name="Zwiers L.-H."/>
            <person name="Turgeon B."/>
            <person name="Goodwin S."/>
            <person name="Spatafora J."/>
            <person name="Crous P."/>
            <person name="Grigoriev I."/>
        </authorList>
    </citation>
    <scope>NUCLEOTIDE SEQUENCE</scope>
    <source>
        <strain evidence="2">SCOH1-5</strain>
    </source>
</reference>
<dbReference type="EMBL" id="ML992695">
    <property type="protein sequence ID" value="KAF2208295.1"/>
    <property type="molecule type" value="Genomic_DNA"/>
</dbReference>
<protein>
    <submittedName>
        <fullName evidence="2">Uncharacterized protein</fullName>
    </submittedName>
</protein>
<accession>A0A6A6F2X7</accession>
<evidence type="ECO:0000256" key="1">
    <source>
        <dbReference type="SAM" id="MobiDB-lite"/>
    </source>
</evidence>
<evidence type="ECO:0000313" key="3">
    <source>
        <dbReference type="Proteomes" id="UP000799539"/>
    </source>
</evidence>
<dbReference type="OrthoDB" id="10659696at2759"/>
<feature type="compositionally biased region" description="Low complexity" evidence="1">
    <location>
        <begin position="278"/>
        <end position="299"/>
    </location>
</feature>
<dbReference type="AlphaFoldDB" id="A0A6A6F2X7"/>
<feature type="region of interest" description="Disordered" evidence="1">
    <location>
        <begin position="268"/>
        <end position="299"/>
    </location>
</feature>